<dbReference type="AlphaFoldDB" id="A0A9D1RSX4"/>
<evidence type="ECO:0000313" key="2">
    <source>
        <dbReference type="Proteomes" id="UP000824192"/>
    </source>
</evidence>
<comment type="caution">
    <text evidence="1">The sequence shown here is derived from an EMBL/GenBank/DDBJ whole genome shotgun (WGS) entry which is preliminary data.</text>
</comment>
<dbReference type="Proteomes" id="UP000824192">
    <property type="component" value="Unassembled WGS sequence"/>
</dbReference>
<gene>
    <name evidence="1" type="ORF">H9868_01245</name>
</gene>
<organism evidence="1 2">
    <name type="scientific">Candidatus Flavonifractor merdipullorum</name>
    <dbReference type="NCBI Taxonomy" id="2838590"/>
    <lineage>
        <taxon>Bacteria</taxon>
        <taxon>Bacillati</taxon>
        <taxon>Bacillota</taxon>
        <taxon>Clostridia</taxon>
        <taxon>Eubacteriales</taxon>
        <taxon>Oscillospiraceae</taxon>
        <taxon>Flavonifractor</taxon>
    </lineage>
</organism>
<name>A0A9D1RSX4_9FIRM</name>
<dbReference type="Pfam" id="PF14907">
    <property type="entry name" value="NTP_transf_5"/>
    <property type="match status" value="1"/>
</dbReference>
<accession>A0A9D1RSX4</accession>
<protein>
    <submittedName>
        <fullName evidence="1">Nucleotidyltransferase family protein</fullName>
    </submittedName>
</protein>
<dbReference type="EMBL" id="DXGA01000024">
    <property type="protein sequence ID" value="HIW93144.1"/>
    <property type="molecule type" value="Genomic_DNA"/>
</dbReference>
<dbReference type="InterPro" id="IPR039498">
    <property type="entry name" value="NTP_transf_5"/>
</dbReference>
<reference evidence="1" key="1">
    <citation type="journal article" date="2021" name="PeerJ">
        <title>Extensive microbial diversity within the chicken gut microbiome revealed by metagenomics and culture.</title>
        <authorList>
            <person name="Gilroy R."/>
            <person name="Ravi A."/>
            <person name="Getino M."/>
            <person name="Pursley I."/>
            <person name="Horton D.L."/>
            <person name="Alikhan N.F."/>
            <person name="Baker D."/>
            <person name="Gharbi K."/>
            <person name="Hall N."/>
            <person name="Watson M."/>
            <person name="Adriaenssens E.M."/>
            <person name="Foster-Nyarko E."/>
            <person name="Jarju S."/>
            <person name="Secka A."/>
            <person name="Antonio M."/>
            <person name="Oren A."/>
            <person name="Chaudhuri R.R."/>
            <person name="La Ragione R."/>
            <person name="Hildebrand F."/>
            <person name="Pallen M.J."/>
        </authorList>
    </citation>
    <scope>NUCLEOTIDE SEQUENCE</scope>
    <source>
        <strain evidence="1">ChiGjej6B6-1540</strain>
    </source>
</reference>
<sequence>MEGYQLQLLEAMGAALTGGVCAVHLEGEAEWNRLWQLAGEQKVTALVTDVLAPQLRRQGLSTLPALKGEVFHTVSAQVRKTRAFQVVYRRLEEENLHPLVVKGIVCRGLYPKPDLRVSADEDLLLSSNEMPKALSVLEDCGLTVGKADAEQVVSCISHETGLYLELHRALFSPSSVAYGGWNRYFEGCAGRAVPVEEEGAVYHTLCPRDHLLYLILHSLKHFLHSGFGIRQVCDICLFTLTYGEELQWPALSDALEETRADLFAANLLEIGRKYLRLGPYPADVAAWMEGFGTQLDCEALLEDLLSGGIYGGNTDQRRHSSLITLHAVEEGASSAPASRLLRTVFPSVRELKGAYPYLKEHPWLLPAAWAQRIVHYGRTHQGQGGAPRESIEIGEHRVELLKKYQVIR</sequence>
<reference evidence="1" key="2">
    <citation type="submission" date="2021-04" db="EMBL/GenBank/DDBJ databases">
        <authorList>
            <person name="Gilroy R."/>
        </authorList>
    </citation>
    <scope>NUCLEOTIDE SEQUENCE</scope>
    <source>
        <strain evidence="1">ChiGjej6B6-1540</strain>
    </source>
</reference>
<evidence type="ECO:0000313" key="1">
    <source>
        <dbReference type="EMBL" id="HIW93144.1"/>
    </source>
</evidence>
<proteinExistence type="predicted"/>